<gene>
    <name evidence="2" type="ORF">GK108_11480</name>
</gene>
<comment type="caution">
    <text evidence="2">The sequence shown here is derived from an EMBL/GenBank/DDBJ whole genome shotgun (WGS) entry which is preliminary data.</text>
</comment>
<evidence type="ECO:0000313" key="3">
    <source>
        <dbReference type="Proteomes" id="UP000474175"/>
    </source>
</evidence>
<dbReference type="AlphaFoldDB" id="A0A6L9L4J7"/>
<evidence type="ECO:0000256" key="1">
    <source>
        <dbReference type="SAM" id="SignalP"/>
    </source>
</evidence>
<dbReference type="RefSeq" id="WP_163947629.1">
    <property type="nucleotide sequence ID" value="NZ_JAAFZH010000004.1"/>
</dbReference>
<sequence length="152" mass="16910">MIKSVVQVAGLLLLCGALGACSQSGEEAVQEAENDVFAIHDKVMPFMDDVMSLRKQLKGRMATLDSTKASGSATETVRIDEEREQAKRLIRDLTIADSLMSDWMANYKNDTIAKLSSDDALRYLEQQKESITDVQHKLTTSIKDAKQFLEKP</sequence>
<proteinExistence type="predicted"/>
<dbReference type="EMBL" id="JAAFZH010000004">
    <property type="protein sequence ID" value="NDU95496.1"/>
    <property type="molecule type" value="Genomic_DNA"/>
</dbReference>
<keyword evidence="1" id="KW-0732">Signal</keyword>
<organism evidence="2 3">
    <name type="scientific">Spirosoma terrae</name>
    <dbReference type="NCBI Taxonomy" id="1968276"/>
    <lineage>
        <taxon>Bacteria</taxon>
        <taxon>Pseudomonadati</taxon>
        <taxon>Bacteroidota</taxon>
        <taxon>Cytophagia</taxon>
        <taxon>Cytophagales</taxon>
        <taxon>Cytophagaceae</taxon>
        <taxon>Spirosoma</taxon>
    </lineage>
</organism>
<protein>
    <submittedName>
        <fullName evidence="2">Viral A-type inclusion protein</fullName>
    </submittedName>
</protein>
<reference evidence="2 3" key="1">
    <citation type="submission" date="2020-02" db="EMBL/GenBank/DDBJ databases">
        <title>Draft genome sequence of two Spirosoma agri KCTC 52727 and Spirosoma terrae KCTC 52035.</title>
        <authorList>
            <person name="Rojas J."/>
            <person name="Ambika Manirajan B."/>
            <person name="Suarez C."/>
            <person name="Ratering S."/>
            <person name="Schnell S."/>
        </authorList>
    </citation>
    <scope>NUCLEOTIDE SEQUENCE [LARGE SCALE GENOMIC DNA]</scope>
    <source>
        <strain evidence="2 3">KCTC 52035</strain>
    </source>
</reference>
<accession>A0A6L9L4J7</accession>
<evidence type="ECO:0000313" key="2">
    <source>
        <dbReference type="EMBL" id="NDU95496.1"/>
    </source>
</evidence>
<feature type="chain" id="PRO_5026784337" evidence="1">
    <location>
        <begin position="23"/>
        <end position="152"/>
    </location>
</feature>
<keyword evidence="3" id="KW-1185">Reference proteome</keyword>
<feature type="signal peptide" evidence="1">
    <location>
        <begin position="1"/>
        <end position="22"/>
    </location>
</feature>
<dbReference type="PROSITE" id="PS51257">
    <property type="entry name" value="PROKAR_LIPOPROTEIN"/>
    <property type="match status" value="1"/>
</dbReference>
<dbReference type="Proteomes" id="UP000474175">
    <property type="component" value="Unassembled WGS sequence"/>
</dbReference>
<name>A0A6L9L4J7_9BACT</name>